<keyword evidence="2" id="KW-0472">Membrane</keyword>
<reference evidence="5" key="1">
    <citation type="submission" date="2005-10" db="EMBL/GenBank/DDBJ databases">
        <title>Complete sequence of Pelobacter carbinolicus DSM 2380.</title>
        <authorList>
            <person name="Copeland A."/>
            <person name="Lucas S."/>
            <person name="Lapidus A."/>
            <person name="Barry K."/>
            <person name="Detter J.C."/>
            <person name="Glavina T."/>
            <person name="Hammon N."/>
            <person name="Israni S."/>
            <person name="Pitluck S."/>
            <person name="Chertkov O."/>
            <person name="Schmutz J."/>
            <person name="Larimer F."/>
            <person name="Land M."/>
            <person name="Kyrpides N."/>
            <person name="Ivanova N."/>
            <person name="Richardson P."/>
        </authorList>
    </citation>
    <scope>NUCLEOTIDE SEQUENCE [LARGE SCALE GENOMIC DNA]</scope>
    <source>
        <strain evidence="5">DSM 2380 / NBRC 103641 / GraBd1</strain>
    </source>
</reference>
<name>Q3A6T0_SYNC1</name>
<evidence type="ECO:0000256" key="1">
    <source>
        <dbReference type="ARBA" id="ARBA00009477"/>
    </source>
</evidence>
<dbReference type="AlphaFoldDB" id="Q3A6T0"/>
<keyword evidence="2" id="KW-0812">Transmembrane</keyword>
<evidence type="ECO:0000259" key="3">
    <source>
        <dbReference type="Pfam" id="PF25967"/>
    </source>
</evidence>
<dbReference type="STRING" id="338963.Pcar_0668"/>
<dbReference type="InterPro" id="IPR058627">
    <property type="entry name" value="MdtA-like_C"/>
</dbReference>
<dbReference type="Gene3D" id="2.40.30.170">
    <property type="match status" value="1"/>
</dbReference>
<dbReference type="GO" id="GO:0015562">
    <property type="term" value="F:efflux transmembrane transporter activity"/>
    <property type="evidence" value="ECO:0007669"/>
    <property type="project" value="TreeGrafter"/>
</dbReference>
<reference evidence="4 5" key="2">
    <citation type="journal article" date="2012" name="BMC Genomics">
        <title>The genome of Pelobacter carbinolicus reveals surprising metabolic capabilities and physiological features.</title>
        <authorList>
            <person name="Aklujkar M."/>
            <person name="Haveman S.A."/>
            <person name="Didonato R.Jr."/>
            <person name="Chertkov O."/>
            <person name="Han C.S."/>
            <person name="Land M.L."/>
            <person name="Brown P."/>
            <person name="Lovley D.R."/>
        </authorList>
    </citation>
    <scope>NUCLEOTIDE SEQUENCE [LARGE SCALE GENOMIC DNA]</scope>
    <source>
        <strain evidence="5">DSM 2380 / NBRC 103641 / GraBd1</strain>
    </source>
</reference>
<comment type="similarity">
    <text evidence="1">Belongs to the membrane fusion protein (MFP) (TC 8.A.1) family.</text>
</comment>
<feature type="domain" description="Multidrug resistance protein MdtA-like C-terminal permuted SH3" evidence="3">
    <location>
        <begin position="320"/>
        <end position="372"/>
    </location>
</feature>
<keyword evidence="2" id="KW-1133">Transmembrane helix</keyword>
<dbReference type="Proteomes" id="UP000002534">
    <property type="component" value="Chromosome"/>
</dbReference>
<keyword evidence="5" id="KW-1185">Reference proteome</keyword>
<sequence>MTSKSWIRIAAPVVILLAGALVMALLIHLRKAPPREPRQDRGTLVDVMVVRSQNVTIQVAATGTVQPRREARITPQVGGKVVWMDPRFIAGGFFAEGEELFRIEAIDYQLALEQAQANHSRAELDLATVTSQARIARQEWQRLVSERDQPPNPLVVYEPQMKNARAALAASAAGVRKARLDLARTVVRAPFNCLVRNEQVDIGQYLSAGVTVGQVFGTDQTEIVVPLPLEELGWLQVPRSGGLPGSRAHVGLSAGGRHFNWQGRVVRSLGEVDARGRMARLVVAVDDPYSLQRQRADDRPPLSPGLFVDLRLEGRSLEGVVAVPREALHEGDTVWLAGDDDLLHLRKVEVVRRERQRVLVAEGLEDGDRVVLTLLSGIAEGLKLRIAPSRVEP</sequence>
<dbReference type="Gene3D" id="2.40.50.100">
    <property type="match status" value="1"/>
</dbReference>
<dbReference type="PANTHER" id="PTHR30469">
    <property type="entry name" value="MULTIDRUG RESISTANCE PROTEIN MDTA"/>
    <property type="match status" value="1"/>
</dbReference>
<evidence type="ECO:0000256" key="2">
    <source>
        <dbReference type="SAM" id="Phobius"/>
    </source>
</evidence>
<dbReference type="SUPFAM" id="SSF111369">
    <property type="entry name" value="HlyD-like secretion proteins"/>
    <property type="match status" value="1"/>
</dbReference>
<evidence type="ECO:0000313" key="5">
    <source>
        <dbReference type="Proteomes" id="UP000002534"/>
    </source>
</evidence>
<evidence type="ECO:0000313" key="4">
    <source>
        <dbReference type="EMBL" id="ABA87927.1"/>
    </source>
</evidence>
<dbReference type="Gene3D" id="2.40.420.20">
    <property type="match status" value="1"/>
</dbReference>
<dbReference type="Gene3D" id="1.10.287.470">
    <property type="entry name" value="Helix hairpin bin"/>
    <property type="match status" value="1"/>
</dbReference>
<dbReference type="Pfam" id="PF25967">
    <property type="entry name" value="RND-MFP_C"/>
    <property type="match status" value="1"/>
</dbReference>
<dbReference type="RefSeq" id="WP_011340370.1">
    <property type="nucleotide sequence ID" value="NC_007498.2"/>
</dbReference>
<dbReference type="PANTHER" id="PTHR30469:SF12">
    <property type="entry name" value="MULTIDRUG RESISTANCE PROTEIN MDTA"/>
    <property type="match status" value="1"/>
</dbReference>
<accession>Q3A6T0</accession>
<organism evidence="4 5">
    <name type="scientific">Syntrophotalea carbinolica (strain DSM 2380 / NBRC 103641 / GraBd1)</name>
    <name type="common">Pelobacter carbinolicus</name>
    <dbReference type="NCBI Taxonomy" id="338963"/>
    <lineage>
        <taxon>Bacteria</taxon>
        <taxon>Pseudomonadati</taxon>
        <taxon>Thermodesulfobacteriota</taxon>
        <taxon>Desulfuromonadia</taxon>
        <taxon>Desulfuromonadales</taxon>
        <taxon>Syntrophotaleaceae</taxon>
        <taxon>Syntrophotalea</taxon>
    </lineage>
</organism>
<feature type="transmembrane region" description="Helical" evidence="2">
    <location>
        <begin position="6"/>
        <end position="29"/>
    </location>
</feature>
<dbReference type="InterPro" id="IPR006143">
    <property type="entry name" value="RND_pump_MFP"/>
</dbReference>
<dbReference type="HOGENOM" id="CLU_018816_18_2_7"/>
<dbReference type="KEGG" id="pca:Pcar_0668"/>
<gene>
    <name evidence="4" type="ordered locus">Pcar_0668</name>
</gene>
<dbReference type="eggNOG" id="COG0845">
    <property type="taxonomic scope" value="Bacteria"/>
</dbReference>
<proteinExistence type="inferred from homology"/>
<protein>
    <submittedName>
        <fullName evidence="4">Efflux pump, RND family, membrane fusion protein</fullName>
    </submittedName>
</protein>
<dbReference type="OrthoDB" id="9806939at2"/>
<dbReference type="EMBL" id="CP000142">
    <property type="protein sequence ID" value="ABA87927.1"/>
    <property type="molecule type" value="Genomic_DNA"/>
</dbReference>
<dbReference type="NCBIfam" id="TIGR01730">
    <property type="entry name" value="RND_mfp"/>
    <property type="match status" value="1"/>
</dbReference>
<dbReference type="GO" id="GO:1990281">
    <property type="term" value="C:efflux pump complex"/>
    <property type="evidence" value="ECO:0007669"/>
    <property type="project" value="TreeGrafter"/>
</dbReference>